<comment type="caution">
    <text evidence="1">The sequence shown here is derived from an EMBL/GenBank/DDBJ whole genome shotgun (WGS) entry which is preliminary data.</text>
</comment>
<reference evidence="2" key="1">
    <citation type="submission" date="2014-09" db="EMBL/GenBank/DDBJ databases">
        <authorList>
            <person name="Mudge J."/>
            <person name="Ramaraj T."/>
            <person name="Lindquist I.E."/>
            <person name="Bharti A.K."/>
            <person name="Sundararajan A."/>
            <person name="Cameron C.T."/>
            <person name="Woodward J.E."/>
            <person name="May G.D."/>
            <person name="Brubaker C."/>
            <person name="Broadhvest J."/>
            <person name="Wilkins T.A."/>
        </authorList>
    </citation>
    <scope>NUCLEOTIDE SEQUENCE</scope>
    <source>
        <strain evidence="2">cv. AKA8401</strain>
    </source>
</reference>
<dbReference type="Proteomes" id="UP000032142">
    <property type="component" value="Unassembled WGS sequence"/>
</dbReference>
<keyword evidence="2" id="KW-1185">Reference proteome</keyword>
<dbReference type="AlphaFoldDB" id="A0A0B0MM97"/>
<name>A0A0B0MM97_GOSAR</name>
<protein>
    <submittedName>
        <fullName evidence="1">Uncharacterized protein</fullName>
    </submittedName>
</protein>
<sequence>MIISERKHLPDCRIWLESFQFP</sequence>
<gene>
    <name evidence="1" type="ORF">F383_39311</name>
</gene>
<evidence type="ECO:0000313" key="2">
    <source>
        <dbReference type="Proteomes" id="UP000032142"/>
    </source>
</evidence>
<proteinExistence type="predicted"/>
<evidence type="ECO:0000313" key="1">
    <source>
        <dbReference type="EMBL" id="KHG01865.1"/>
    </source>
</evidence>
<dbReference type="EMBL" id="JRRC01220963">
    <property type="protein sequence ID" value="KHG01865.1"/>
    <property type="molecule type" value="Genomic_DNA"/>
</dbReference>
<accession>A0A0B0MM97</accession>
<organism evidence="1 2">
    <name type="scientific">Gossypium arboreum</name>
    <name type="common">Tree cotton</name>
    <name type="synonym">Gossypium nanking</name>
    <dbReference type="NCBI Taxonomy" id="29729"/>
    <lineage>
        <taxon>Eukaryota</taxon>
        <taxon>Viridiplantae</taxon>
        <taxon>Streptophyta</taxon>
        <taxon>Embryophyta</taxon>
        <taxon>Tracheophyta</taxon>
        <taxon>Spermatophyta</taxon>
        <taxon>Magnoliopsida</taxon>
        <taxon>eudicotyledons</taxon>
        <taxon>Gunneridae</taxon>
        <taxon>Pentapetalae</taxon>
        <taxon>rosids</taxon>
        <taxon>malvids</taxon>
        <taxon>Malvales</taxon>
        <taxon>Malvaceae</taxon>
        <taxon>Malvoideae</taxon>
        <taxon>Gossypium</taxon>
    </lineage>
</organism>